<dbReference type="InterPro" id="IPR046341">
    <property type="entry name" value="SET_dom_sf"/>
</dbReference>
<comment type="caution">
    <text evidence="1">The sequence shown here is derived from an EMBL/GenBank/DDBJ whole genome shotgun (WGS) entry which is preliminary data.</text>
</comment>
<evidence type="ECO:0000313" key="1">
    <source>
        <dbReference type="EMBL" id="GLI68384.1"/>
    </source>
</evidence>
<gene>
    <name evidence="1" type="ORF">VaNZ11_012712</name>
</gene>
<dbReference type="EMBL" id="BSDZ01000079">
    <property type="protein sequence ID" value="GLI68384.1"/>
    <property type="molecule type" value="Genomic_DNA"/>
</dbReference>
<keyword evidence="2" id="KW-1185">Reference proteome</keyword>
<dbReference type="PANTHER" id="PTHR13271:SF154">
    <property type="entry name" value="GRIP DOMAIN-CONTAINING PROTEIN"/>
    <property type="match status" value="1"/>
</dbReference>
<dbReference type="CDD" id="cd10527">
    <property type="entry name" value="SET_LSMT"/>
    <property type="match status" value="1"/>
</dbReference>
<proteinExistence type="predicted"/>
<dbReference type="Proteomes" id="UP001165090">
    <property type="component" value="Unassembled WGS sequence"/>
</dbReference>
<name>A0ABQ5SF30_9CHLO</name>
<organism evidence="1 2">
    <name type="scientific">Volvox africanus</name>
    <dbReference type="NCBI Taxonomy" id="51714"/>
    <lineage>
        <taxon>Eukaryota</taxon>
        <taxon>Viridiplantae</taxon>
        <taxon>Chlorophyta</taxon>
        <taxon>core chlorophytes</taxon>
        <taxon>Chlorophyceae</taxon>
        <taxon>CS clade</taxon>
        <taxon>Chlamydomonadales</taxon>
        <taxon>Volvocaceae</taxon>
        <taxon>Volvox</taxon>
    </lineage>
</organism>
<evidence type="ECO:0008006" key="3">
    <source>
        <dbReference type="Google" id="ProtNLM"/>
    </source>
</evidence>
<feature type="non-terminal residue" evidence="1">
    <location>
        <position position="1"/>
    </location>
</feature>
<dbReference type="Gene3D" id="3.90.1410.10">
    <property type="entry name" value="set domain protein methyltransferase, domain 1"/>
    <property type="match status" value="1"/>
</dbReference>
<dbReference type="SUPFAM" id="SSF82199">
    <property type="entry name" value="SET domain"/>
    <property type="match status" value="1"/>
</dbReference>
<dbReference type="PANTHER" id="PTHR13271">
    <property type="entry name" value="UNCHARACTERIZED PUTATIVE METHYLTRANSFERASE"/>
    <property type="match status" value="1"/>
</dbReference>
<sequence length="402" mass="43869">DQVAKGDVLMRVPTTAAFVLDYNTGLRLPASAGWPRLRGSAAGSSDPLPWDILQALALVDGLAGDGGEFWQRYCDELLPAPEQLTLPMCWEGPRLAQLQHTDIAQAATAQKARLTALFPELMEPLAPDVPGWLQWAFACVRSRAFRVGTDAFAFVPFLDFANHAEAPANGQPTPTASITQGRPIANADFRMFATTSRREEGLGEDDGSFFELVALRDIDLGEEVTICYSGPEGYTNQRYMAQYGFVPRGGNPADRIRVDLDAEHQAAPLELARLQDLIGDGLFLAALRGTDPYLFAALKSLPLKDEDPRVMDAYSIQQRTTTRGDASVRTATSLLRQVEAQIAEGTTPLEDDELMLAGSAGEQLFSENPRLAAAVIYRIERKRLLATTATLLRAYARGNNAR</sequence>
<accession>A0ABQ5SF30</accession>
<dbReference type="InterPro" id="IPR050600">
    <property type="entry name" value="SETD3_SETD6_MTase"/>
</dbReference>
<evidence type="ECO:0000313" key="2">
    <source>
        <dbReference type="Proteomes" id="UP001165090"/>
    </source>
</evidence>
<reference evidence="1 2" key="1">
    <citation type="journal article" date="2023" name="IScience">
        <title>Expanded male sex-determining region conserved during the evolution of homothallism in the green alga Volvox.</title>
        <authorList>
            <person name="Yamamoto K."/>
            <person name="Matsuzaki R."/>
            <person name="Mahakham W."/>
            <person name="Heman W."/>
            <person name="Sekimoto H."/>
            <person name="Kawachi M."/>
            <person name="Minakuchi Y."/>
            <person name="Toyoda A."/>
            <person name="Nozaki H."/>
        </authorList>
    </citation>
    <scope>NUCLEOTIDE SEQUENCE [LARGE SCALE GENOMIC DNA]</scope>
    <source>
        <strain evidence="1 2">NIES-4468</strain>
    </source>
</reference>
<protein>
    <recommendedName>
        <fullName evidence="3">SET domain-containing protein</fullName>
    </recommendedName>
</protein>